<dbReference type="InterPro" id="IPR010310">
    <property type="entry name" value="T7SS_ESAT-6-like"/>
</dbReference>
<dbReference type="STRING" id="1235802.C823_03159"/>
<evidence type="ECO:0000256" key="1">
    <source>
        <dbReference type="RuleBase" id="RU362001"/>
    </source>
</evidence>
<sequence>MANQFTVTTAELNQKAGELRANNRNLTTQIENLKNQHSALHGMWEGEAKNAFDKAFNQDIQQMHDFYTEINKYVDKLAEIAKTYEQAEARNVETAHIRTYK</sequence>
<dbReference type="Proteomes" id="UP000012589">
    <property type="component" value="Unassembled WGS sequence"/>
</dbReference>
<dbReference type="InterPro" id="IPR036689">
    <property type="entry name" value="ESAT-6-like_sf"/>
</dbReference>
<reference evidence="3 4" key="1">
    <citation type="journal article" date="2014" name="Genome Announc.">
        <title>Draft genome sequences of the altered schaedler flora, a defined bacterial community from gnotobiotic mice.</title>
        <authorList>
            <person name="Wannemuehler M.J."/>
            <person name="Overstreet A.M."/>
            <person name="Ward D.V."/>
            <person name="Phillips G.J."/>
        </authorList>
    </citation>
    <scope>NUCLEOTIDE SEQUENCE [LARGE SCALE GENOMIC DNA]</scope>
    <source>
        <strain evidence="3 4">ASF492</strain>
    </source>
</reference>
<name>N2AJA2_9FIRM</name>
<dbReference type="EMBL" id="AQFT01000096">
    <property type="protein sequence ID" value="EMZ24474.1"/>
    <property type="molecule type" value="Genomic_DNA"/>
</dbReference>
<dbReference type="PATRIC" id="fig|1235802.3.peg.3342"/>
<organism evidence="3 4">
    <name type="scientific">Eubacterium plexicaudatum ASF492</name>
    <dbReference type="NCBI Taxonomy" id="1235802"/>
    <lineage>
        <taxon>Bacteria</taxon>
        <taxon>Bacillati</taxon>
        <taxon>Bacillota</taxon>
        <taxon>Clostridia</taxon>
        <taxon>Eubacteriales</taxon>
        <taxon>Eubacteriaceae</taxon>
        <taxon>Eubacterium</taxon>
    </lineage>
</organism>
<comment type="similarity">
    <text evidence="1">Belongs to the WXG100 family.</text>
</comment>
<evidence type="ECO:0000313" key="4">
    <source>
        <dbReference type="Proteomes" id="UP000012589"/>
    </source>
</evidence>
<dbReference type="SUPFAM" id="SSF140453">
    <property type="entry name" value="EsxAB dimer-like"/>
    <property type="match status" value="1"/>
</dbReference>
<accession>N2AJA2</accession>
<dbReference type="AlphaFoldDB" id="N2AJA2"/>
<protein>
    <recommendedName>
        <fullName evidence="1">ESAT-6-like protein</fullName>
    </recommendedName>
</protein>
<evidence type="ECO:0000256" key="2">
    <source>
        <dbReference type="SAM" id="Coils"/>
    </source>
</evidence>
<keyword evidence="2" id="KW-0175">Coiled coil</keyword>
<dbReference type="HOGENOM" id="CLU_158563_1_0_9"/>
<keyword evidence="4" id="KW-1185">Reference proteome</keyword>
<comment type="caution">
    <text evidence="3">The sequence shown here is derived from an EMBL/GenBank/DDBJ whole genome shotgun (WGS) entry which is preliminary data.</text>
</comment>
<dbReference type="Gene3D" id="1.10.287.1060">
    <property type="entry name" value="ESAT-6-like"/>
    <property type="match status" value="1"/>
</dbReference>
<dbReference type="NCBIfam" id="TIGR03930">
    <property type="entry name" value="WXG100_ESAT6"/>
    <property type="match status" value="1"/>
</dbReference>
<dbReference type="eggNOG" id="COG4842">
    <property type="taxonomic scope" value="Bacteria"/>
</dbReference>
<dbReference type="OrthoDB" id="1766584at2"/>
<gene>
    <name evidence="3" type="ORF">C823_03159</name>
</gene>
<proteinExistence type="inferred from homology"/>
<dbReference type="Pfam" id="PF06013">
    <property type="entry name" value="WXG100"/>
    <property type="match status" value="1"/>
</dbReference>
<evidence type="ECO:0000313" key="3">
    <source>
        <dbReference type="EMBL" id="EMZ24474.1"/>
    </source>
</evidence>
<feature type="coiled-coil region" evidence="2">
    <location>
        <begin position="9"/>
        <end position="36"/>
    </location>
</feature>